<keyword evidence="5 6" id="KW-0472">Membrane</keyword>
<feature type="transmembrane region" description="Helical" evidence="6">
    <location>
        <begin position="193"/>
        <end position="215"/>
    </location>
</feature>
<feature type="transmembrane region" description="Helical" evidence="6">
    <location>
        <begin position="101"/>
        <end position="120"/>
    </location>
</feature>
<evidence type="ECO:0000256" key="6">
    <source>
        <dbReference type="SAM" id="Phobius"/>
    </source>
</evidence>
<keyword evidence="3 6" id="KW-0812">Transmembrane</keyword>
<name>A0AAV5AML6_9AGAM</name>
<dbReference type="PROSITE" id="PS50850">
    <property type="entry name" value="MFS"/>
    <property type="match status" value="1"/>
</dbReference>
<dbReference type="AlphaFoldDB" id="A0AAV5AML6"/>
<accession>A0AAV5AML6</accession>
<dbReference type="PANTHER" id="PTHR43791">
    <property type="entry name" value="PERMEASE-RELATED"/>
    <property type="match status" value="1"/>
</dbReference>
<dbReference type="Proteomes" id="UP001050691">
    <property type="component" value="Unassembled WGS sequence"/>
</dbReference>
<organism evidence="8 9">
    <name type="scientific">Clathrus columnatus</name>
    <dbReference type="NCBI Taxonomy" id="1419009"/>
    <lineage>
        <taxon>Eukaryota</taxon>
        <taxon>Fungi</taxon>
        <taxon>Dikarya</taxon>
        <taxon>Basidiomycota</taxon>
        <taxon>Agaricomycotina</taxon>
        <taxon>Agaricomycetes</taxon>
        <taxon>Phallomycetidae</taxon>
        <taxon>Phallales</taxon>
        <taxon>Clathraceae</taxon>
        <taxon>Clathrus</taxon>
    </lineage>
</organism>
<feature type="domain" description="Major facilitator superfamily (MFS) profile" evidence="7">
    <location>
        <begin position="35"/>
        <end position="337"/>
    </location>
</feature>
<feature type="transmembrane region" description="Helical" evidence="6">
    <location>
        <begin position="161"/>
        <end position="181"/>
    </location>
</feature>
<dbReference type="EMBL" id="BPWL01000009">
    <property type="protein sequence ID" value="GJJ14090.1"/>
    <property type="molecule type" value="Genomic_DNA"/>
</dbReference>
<evidence type="ECO:0000313" key="8">
    <source>
        <dbReference type="EMBL" id="GJJ14090.1"/>
    </source>
</evidence>
<feature type="transmembrane region" description="Helical" evidence="6">
    <location>
        <begin position="76"/>
        <end position="94"/>
    </location>
</feature>
<dbReference type="InterPro" id="IPR020846">
    <property type="entry name" value="MFS_dom"/>
</dbReference>
<evidence type="ECO:0000256" key="5">
    <source>
        <dbReference type="ARBA" id="ARBA00023136"/>
    </source>
</evidence>
<gene>
    <name evidence="8" type="ORF">Clacol_008347</name>
</gene>
<feature type="transmembrane region" description="Helical" evidence="6">
    <location>
        <begin position="126"/>
        <end position="149"/>
    </location>
</feature>
<dbReference type="Gene3D" id="1.20.1250.20">
    <property type="entry name" value="MFS general substrate transporter like domains"/>
    <property type="match status" value="1"/>
</dbReference>
<dbReference type="InterPro" id="IPR011701">
    <property type="entry name" value="MFS"/>
</dbReference>
<sequence>MANSIEKGSHDSLKELDAKEEAIDRALTQKIDWNLLPILTLLYLLSFLDRSNVGNAKVDGLATQINLQGAEYNTGLALYFVGYVLFEIPANIVLKRTSPRTWLPTITLIWGVISVCQGLVTDKAGFYAVRFFLGVTEAGLFPGVIYVFSMYYTRTQRSIRVSFFFSGSALAGAFGGVLAYLLGLINGGGKPGWAWIFIVEGLITIVVSFIAYFLVPSWPQHASFLTESERERLINRLRRDTDAADLEPFNWKGVGQALTDPLSITTPTAGSQYFGTFVIVGGVYTANAMLLSWPGENVSAQTKRAVVLALQITLGDVGAITGTTIFFLQNRLLLKKQ</sequence>
<dbReference type="GO" id="GO:0022857">
    <property type="term" value="F:transmembrane transporter activity"/>
    <property type="evidence" value="ECO:0007669"/>
    <property type="project" value="InterPro"/>
</dbReference>
<keyword evidence="9" id="KW-1185">Reference proteome</keyword>
<protein>
    <recommendedName>
        <fullName evidence="7">Major facilitator superfamily (MFS) profile domain-containing protein</fullName>
    </recommendedName>
</protein>
<keyword evidence="4 6" id="KW-1133">Transmembrane helix</keyword>
<comment type="caution">
    <text evidence="8">The sequence shown here is derived from an EMBL/GenBank/DDBJ whole genome shotgun (WGS) entry which is preliminary data.</text>
</comment>
<feature type="transmembrane region" description="Helical" evidence="6">
    <location>
        <begin position="273"/>
        <end position="293"/>
    </location>
</feature>
<dbReference type="SUPFAM" id="SSF103473">
    <property type="entry name" value="MFS general substrate transporter"/>
    <property type="match status" value="1"/>
</dbReference>
<proteinExistence type="predicted"/>
<feature type="transmembrane region" description="Helical" evidence="6">
    <location>
        <begin position="31"/>
        <end position="48"/>
    </location>
</feature>
<evidence type="ECO:0000256" key="2">
    <source>
        <dbReference type="ARBA" id="ARBA00022448"/>
    </source>
</evidence>
<keyword evidence="2" id="KW-0813">Transport</keyword>
<dbReference type="InterPro" id="IPR036259">
    <property type="entry name" value="MFS_trans_sf"/>
</dbReference>
<comment type="subcellular location">
    <subcellularLocation>
        <location evidence="1">Membrane</location>
        <topology evidence="1">Multi-pass membrane protein</topology>
    </subcellularLocation>
</comment>
<dbReference type="GO" id="GO:0016020">
    <property type="term" value="C:membrane"/>
    <property type="evidence" value="ECO:0007669"/>
    <property type="project" value="UniProtKB-SubCell"/>
</dbReference>
<evidence type="ECO:0000259" key="7">
    <source>
        <dbReference type="PROSITE" id="PS50850"/>
    </source>
</evidence>
<dbReference type="PANTHER" id="PTHR43791:SF22">
    <property type="entry name" value="TRANSPORTER, PUTATIVE (AFU_ORTHOLOGUE AFUA_6G11320)-RELATED"/>
    <property type="match status" value="1"/>
</dbReference>
<evidence type="ECO:0000256" key="1">
    <source>
        <dbReference type="ARBA" id="ARBA00004141"/>
    </source>
</evidence>
<dbReference type="FunFam" id="1.20.1250.20:FF:000034">
    <property type="entry name" value="MFS general substrate transporter"/>
    <property type="match status" value="1"/>
</dbReference>
<dbReference type="Pfam" id="PF07690">
    <property type="entry name" value="MFS_1"/>
    <property type="match status" value="1"/>
</dbReference>
<evidence type="ECO:0000313" key="9">
    <source>
        <dbReference type="Proteomes" id="UP001050691"/>
    </source>
</evidence>
<feature type="transmembrane region" description="Helical" evidence="6">
    <location>
        <begin position="305"/>
        <end position="328"/>
    </location>
</feature>
<evidence type="ECO:0000256" key="3">
    <source>
        <dbReference type="ARBA" id="ARBA00022692"/>
    </source>
</evidence>
<evidence type="ECO:0000256" key="4">
    <source>
        <dbReference type="ARBA" id="ARBA00022989"/>
    </source>
</evidence>
<reference evidence="8" key="1">
    <citation type="submission" date="2021-10" db="EMBL/GenBank/DDBJ databases">
        <title>De novo Genome Assembly of Clathrus columnatus (Basidiomycota, Fungi) Using Illumina and Nanopore Sequence Data.</title>
        <authorList>
            <person name="Ogiso-Tanaka E."/>
            <person name="Itagaki H."/>
            <person name="Hosoya T."/>
            <person name="Hosaka K."/>
        </authorList>
    </citation>
    <scope>NUCLEOTIDE SEQUENCE</scope>
    <source>
        <strain evidence="8">MO-923</strain>
    </source>
</reference>